<evidence type="ECO:0000256" key="2">
    <source>
        <dbReference type="ARBA" id="ARBA00009326"/>
    </source>
</evidence>
<dbReference type="GO" id="GO:0006511">
    <property type="term" value="P:ubiquitin-dependent protein catabolic process"/>
    <property type="evidence" value="ECO:0007669"/>
    <property type="project" value="UniProtKB-UniRule"/>
</dbReference>
<dbReference type="PANTHER" id="PTHR10589">
    <property type="entry name" value="UBIQUITIN CARBOXYL-TERMINAL HYDROLASE"/>
    <property type="match status" value="1"/>
</dbReference>
<feature type="active site" description="Nucleophile" evidence="8">
    <location>
        <position position="121"/>
    </location>
</feature>
<evidence type="ECO:0000256" key="5">
    <source>
        <dbReference type="ARBA" id="ARBA00022786"/>
    </source>
</evidence>
<dbReference type="EC" id="3.4.19.12" evidence="3 8"/>
<feature type="compositionally biased region" description="Polar residues" evidence="9">
    <location>
        <begin position="1"/>
        <end position="18"/>
    </location>
</feature>
<dbReference type="STRING" id="933852.A0A0C2XNS7"/>
<dbReference type="InterPro" id="IPR036959">
    <property type="entry name" value="Peptidase_C12_UCH_sf"/>
</dbReference>
<dbReference type="GO" id="GO:0016579">
    <property type="term" value="P:protein deubiquitination"/>
    <property type="evidence" value="ECO:0007669"/>
    <property type="project" value="TreeGrafter"/>
</dbReference>
<comment type="similarity">
    <text evidence="2 8">Belongs to the peptidase C12 family.</text>
</comment>
<dbReference type="Gene3D" id="3.40.532.10">
    <property type="entry name" value="Peptidase C12, ubiquitin carboxyl-terminal hydrolase"/>
    <property type="match status" value="1"/>
</dbReference>
<dbReference type="GO" id="GO:0004843">
    <property type="term" value="F:cysteine-type deubiquitinase activity"/>
    <property type="evidence" value="ECO:0007669"/>
    <property type="project" value="UniProtKB-UniRule"/>
</dbReference>
<keyword evidence="5 8" id="KW-0833">Ubl conjugation pathway</keyword>
<sequence>MATSDSNAEQSFSSSANALQAEDGDRCDLVGASPYATIESDPGVFTSIMQKLGVVGLAAQEILGLDFLESTSRQVPSWRIPYGFILCFKWREDSYTRDDYHNDEVDTQLPWFANQLSNDSCATLALLNIVLNHDDVDLGPFLTPFKEYTLEMDPAMRGLCVASSTELRQVHNNFARPADIRASLSKIADTTMNPPKEPKKPKGRGKAASKSKKATKSETLQDQYHFLSYVPYQGRVWEMDGLKSAPLECAELDAGEAWLEAVRPALRGRIEALSNSGDIRFNLLAIVPCAYQEKMTAFELGKREITYIERRLPGVYGEGWKDKVPESLYKLRSDAFSRPGLPSSRLGIGFGARSNNMAMEILRMSPELLLSKWEASVQRLIELQLSADDELTSAKDTTIEHIKRTHDYEPFIREYVTRLYNAGFLQELLDIDAAGRFRQTNQKAKR</sequence>
<organism evidence="11 12">
    <name type="scientific">Serendipita vermifera MAFF 305830</name>
    <dbReference type="NCBI Taxonomy" id="933852"/>
    <lineage>
        <taxon>Eukaryota</taxon>
        <taxon>Fungi</taxon>
        <taxon>Dikarya</taxon>
        <taxon>Basidiomycota</taxon>
        <taxon>Agaricomycotina</taxon>
        <taxon>Agaricomycetes</taxon>
        <taxon>Sebacinales</taxon>
        <taxon>Serendipitaceae</taxon>
        <taxon>Serendipita</taxon>
    </lineage>
</organism>
<keyword evidence="12" id="KW-1185">Reference proteome</keyword>
<evidence type="ECO:0000256" key="1">
    <source>
        <dbReference type="ARBA" id="ARBA00000707"/>
    </source>
</evidence>
<evidence type="ECO:0000256" key="6">
    <source>
        <dbReference type="ARBA" id="ARBA00022801"/>
    </source>
</evidence>
<dbReference type="EMBL" id="KN824284">
    <property type="protein sequence ID" value="KIM30592.1"/>
    <property type="molecule type" value="Genomic_DNA"/>
</dbReference>
<evidence type="ECO:0000256" key="8">
    <source>
        <dbReference type="PROSITE-ProRule" id="PRU01393"/>
    </source>
</evidence>
<feature type="site" description="Important for enzyme activity" evidence="8">
    <location>
        <position position="240"/>
    </location>
</feature>
<comment type="catalytic activity">
    <reaction evidence="1 8">
        <text>Thiol-dependent hydrolysis of ester, thioester, amide, peptide and isopeptide bonds formed by the C-terminal Gly of ubiquitin (a 76-residue protein attached to proteins as an intracellular targeting signal).</text>
        <dbReference type="EC" id="3.4.19.12"/>
    </reaction>
</comment>
<dbReference type="Pfam" id="PF01088">
    <property type="entry name" value="Peptidase_C12"/>
    <property type="match status" value="1"/>
</dbReference>
<feature type="region of interest" description="Disordered" evidence="9">
    <location>
        <begin position="1"/>
        <end position="20"/>
    </location>
</feature>
<evidence type="ECO:0000313" key="12">
    <source>
        <dbReference type="Proteomes" id="UP000054097"/>
    </source>
</evidence>
<keyword evidence="4 8" id="KW-0645">Protease</keyword>
<feature type="domain" description="UCH catalytic" evidence="10">
    <location>
        <begin position="34"/>
        <end position="288"/>
    </location>
</feature>
<dbReference type="InterPro" id="IPR001578">
    <property type="entry name" value="Peptidase_C12_UCH"/>
</dbReference>
<dbReference type="AlphaFoldDB" id="A0A0C2XNS7"/>
<accession>A0A0C2XNS7</accession>
<name>A0A0C2XNS7_SERVB</name>
<dbReference type="GO" id="GO:0005737">
    <property type="term" value="C:cytoplasm"/>
    <property type="evidence" value="ECO:0007669"/>
    <property type="project" value="TreeGrafter"/>
</dbReference>
<dbReference type="PANTHER" id="PTHR10589:SF16">
    <property type="entry name" value="UBIQUITIN CARBOXYL-TERMINAL HYDROLASE ISOZYME L5"/>
    <property type="match status" value="1"/>
</dbReference>
<evidence type="ECO:0000256" key="7">
    <source>
        <dbReference type="ARBA" id="ARBA00022807"/>
    </source>
</evidence>
<keyword evidence="7 8" id="KW-0788">Thiol protease</keyword>
<dbReference type="PROSITE" id="PS52048">
    <property type="entry name" value="UCH_DOMAIN"/>
    <property type="match status" value="1"/>
</dbReference>
<protein>
    <recommendedName>
        <fullName evidence="3 8">ubiquitinyl hydrolase 1</fullName>
        <ecNumber evidence="3 8">3.4.19.12</ecNumber>
    </recommendedName>
</protein>
<dbReference type="OrthoDB" id="1924260at2759"/>
<reference evidence="11 12" key="1">
    <citation type="submission" date="2014-04" db="EMBL/GenBank/DDBJ databases">
        <authorList>
            <consortium name="DOE Joint Genome Institute"/>
            <person name="Kuo A."/>
            <person name="Zuccaro A."/>
            <person name="Kohler A."/>
            <person name="Nagy L.G."/>
            <person name="Floudas D."/>
            <person name="Copeland A."/>
            <person name="Barry K.W."/>
            <person name="Cichocki N."/>
            <person name="Veneault-Fourrey C."/>
            <person name="LaButti K."/>
            <person name="Lindquist E.A."/>
            <person name="Lipzen A."/>
            <person name="Lundell T."/>
            <person name="Morin E."/>
            <person name="Murat C."/>
            <person name="Sun H."/>
            <person name="Tunlid A."/>
            <person name="Henrissat B."/>
            <person name="Grigoriev I.V."/>
            <person name="Hibbett D.S."/>
            <person name="Martin F."/>
            <person name="Nordberg H.P."/>
            <person name="Cantor M.N."/>
            <person name="Hua S.X."/>
        </authorList>
    </citation>
    <scope>NUCLEOTIDE SEQUENCE [LARGE SCALE GENOMIC DNA]</scope>
    <source>
        <strain evidence="11 12">MAFF 305830</strain>
    </source>
</reference>
<dbReference type="SUPFAM" id="SSF54001">
    <property type="entry name" value="Cysteine proteinases"/>
    <property type="match status" value="1"/>
</dbReference>
<evidence type="ECO:0000256" key="4">
    <source>
        <dbReference type="ARBA" id="ARBA00022670"/>
    </source>
</evidence>
<keyword evidence="6 8" id="KW-0378">Hydrolase</keyword>
<evidence type="ECO:0000256" key="9">
    <source>
        <dbReference type="SAM" id="MobiDB-lite"/>
    </source>
</evidence>
<dbReference type="Proteomes" id="UP000054097">
    <property type="component" value="Unassembled WGS sequence"/>
</dbReference>
<proteinExistence type="inferred from homology"/>
<feature type="active site" description="Proton donor" evidence="8">
    <location>
        <position position="225"/>
    </location>
</feature>
<reference evidence="12" key="2">
    <citation type="submission" date="2015-01" db="EMBL/GenBank/DDBJ databases">
        <title>Evolutionary Origins and Diversification of the Mycorrhizal Mutualists.</title>
        <authorList>
            <consortium name="DOE Joint Genome Institute"/>
            <consortium name="Mycorrhizal Genomics Consortium"/>
            <person name="Kohler A."/>
            <person name="Kuo A."/>
            <person name="Nagy L.G."/>
            <person name="Floudas D."/>
            <person name="Copeland A."/>
            <person name="Barry K.W."/>
            <person name="Cichocki N."/>
            <person name="Veneault-Fourrey C."/>
            <person name="LaButti K."/>
            <person name="Lindquist E.A."/>
            <person name="Lipzen A."/>
            <person name="Lundell T."/>
            <person name="Morin E."/>
            <person name="Murat C."/>
            <person name="Riley R."/>
            <person name="Ohm R."/>
            <person name="Sun H."/>
            <person name="Tunlid A."/>
            <person name="Henrissat B."/>
            <person name="Grigoriev I.V."/>
            <person name="Hibbett D.S."/>
            <person name="Martin F."/>
        </authorList>
    </citation>
    <scope>NUCLEOTIDE SEQUENCE [LARGE SCALE GENOMIC DNA]</scope>
    <source>
        <strain evidence="12">MAFF 305830</strain>
    </source>
</reference>
<evidence type="ECO:0000259" key="10">
    <source>
        <dbReference type="PROSITE" id="PS52048"/>
    </source>
</evidence>
<dbReference type="InterPro" id="IPR038765">
    <property type="entry name" value="Papain-like_cys_pep_sf"/>
</dbReference>
<feature type="compositionally biased region" description="Basic residues" evidence="9">
    <location>
        <begin position="199"/>
        <end position="214"/>
    </location>
</feature>
<feature type="site" description="Transition state stabilizer" evidence="8">
    <location>
        <position position="115"/>
    </location>
</feature>
<evidence type="ECO:0000313" key="11">
    <source>
        <dbReference type="EMBL" id="KIM30592.1"/>
    </source>
</evidence>
<dbReference type="HOGENOM" id="CLU_018316_3_1_1"/>
<feature type="region of interest" description="Disordered" evidence="9">
    <location>
        <begin position="186"/>
        <end position="216"/>
    </location>
</feature>
<evidence type="ECO:0000256" key="3">
    <source>
        <dbReference type="ARBA" id="ARBA00012759"/>
    </source>
</evidence>
<gene>
    <name evidence="11" type="ORF">M408DRAFT_323399</name>
</gene>